<dbReference type="OrthoDB" id="4518at2759"/>
<keyword evidence="3" id="KW-1185">Reference proteome</keyword>
<dbReference type="STRING" id="105231.A0A1Y1I1M6"/>
<evidence type="ECO:0000256" key="1">
    <source>
        <dbReference type="SAM" id="Phobius"/>
    </source>
</evidence>
<sequence>MTMRVSRVLHFLGDAASQETLVRQGSLAAPMAASLVASRATSLAPIAELHICNKTGLQKVPNLGRRSPTSCTYPGTRKGQRGGRLLRGERSIEQQLSASDSCFAGCTRQRGGWSQQLAAEGLGTRSGGGKFVRKGGGGVRCRAEDGGAGYDLSLDPAPAKQFGSSSKEIDRLDSRVRDSTMRAVDELGLRVTVGDVASKAGLKLSEAESALKALTADANGYLEVSNEGDVLFCLPRDYRNVLLQKSFKLRAEPFLKKAEEVGSYLVRVSFGTTLLASIVLVYTTIVVLATSSSSSDRDNRNNRNSYGGGYYRQGPSLYFNLSDILWYWDPYYHRRRRETGGSMNFFESVFSFVFGDGDPNAGRDEYRWKEIGRFIAHKGGVVTAEELAPFLDPPPADGRGEGPEDESYVLPALQRFDGTPEVDDQGNLVYRFPALQRTAKDLYGWPLFRRSEGADVQDGEAYYKEDTWSLSKAPDSQKFLAIGLGIANLAGVVILSGMLRNPQLARELGIGLVGFVQKSLPFFQGYAASFFAIPAFRWFSNRVKNAKIESRNSARRSRAMQLQQPSAPLRRKLINAREKAEKVVISKDKVIYSTEKDLAEQDIEAADWMQRLRQREDTSR</sequence>
<feature type="transmembrane region" description="Helical" evidence="1">
    <location>
        <begin position="519"/>
        <end position="539"/>
    </location>
</feature>
<dbReference type="AlphaFoldDB" id="A0A1Y1I1M6"/>
<feature type="transmembrane region" description="Helical" evidence="1">
    <location>
        <begin position="479"/>
        <end position="499"/>
    </location>
</feature>
<evidence type="ECO:0000313" key="2">
    <source>
        <dbReference type="EMBL" id="GAQ83862.1"/>
    </source>
</evidence>
<dbReference type="PANTHER" id="PTHR47380">
    <property type="entry name" value="OS02G0533000 PROTEIN"/>
    <property type="match status" value="1"/>
</dbReference>
<dbReference type="EMBL" id="DF237114">
    <property type="protein sequence ID" value="GAQ83862.1"/>
    <property type="molecule type" value="Genomic_DNA"/>
</dbReference>
<evidence type="ECO:0000313" key="3">
    <source>
        <dbReference type="Proteomes" id="UP000054558"/>
    </source>
</evidence>
<protein>
    <submittedName>
        <fullName evidence="2">Iron-sulphur cluster biosynthesis family protein</fullName>
    </submittedName>
</protein>
<dbReference type="InterPro" id="IPR044200">
    <property type="entry name" value="At5g03900-like"/>
</dbReference>
<name>A0A1Y1I1M6_KLENI</name>
<proteinExistence type="predicted"/>
<gene>
    <name evidence="2" type="ORF">KFL_001650150</name>
</gene>
<reference evidence="2 3" key="1">
    <citation type="journal article" date="2014" name="Nat. Commun.">
        <title>Klebsormidium flaccidum genome reveals primary factors for plant terrestrial adaptation.</title>
        <authorList>
            <person name="Hori K."/>
            <person name="Maruyama F."/>
            <person name="Fujisawa T."/>
            <person name="Togashi T."/>
            <person name="Yamamoto N."/>
            <person name="Seo M."/>
            <person name="Sato S."/>
            <person name="Yamada T."/>
            <person name="Mori H."/>
            <person name="Tajima N."/>
            <person name="Moriyama T."/>
            <person name="Ikeuchi M."/>
            <person name="Watanabe M."/>
            <person name="Wada H."/>
            <person name="Kobayashi K."/>
            <person name="Saito M."/>
            <person name="Masuda T."/>
            <person name="Sasaki-Sekimoto Y."/>
            <person name="Mashiguchi K."/>
            <person name="Awai K."/>
            <person name="Shimojima M."/>
            <person name="Masuda S."/>
            <person name="Iwai M."/>
            <person name="Nobusawa T."/>
            <person name="Narise T."/>
            <person name="Kondo S."/>
            <person name="Saito H."/>
            <person name="Sato R."/>
            <person name="Murakawa M."/>
            <person name="Ihara Y."/>
            <person name="Oshima-Yamada Y."/>
            <person name="Ohtaka K."/>
            <person name="Satoh M."/>
            <person name="Sonobe K."/>
            <person name="Ishii M."/>
            <person name="Ohtani R."/>
            <person name="Kanamori-Sato M."/>
            <person name="Honoki R."/>
            <person name="Miyazaki D."/>
            <person name="Mochizuki H."/>
            <person name="Umetsu J."/>
            <person name="Higashi K."/>
            <person name="Shibata D."/>
            <person name="Kamiya Y."/>
            <person name="Sato N."/>
            <person name="Nakamura Y."/>
            <person name="Tabata S."/>
            <person name="Ida S."/>
            <person name="Kurokawa K."/>
            <person name="Ohta H."/>
        </authorList>
    </citation>
    <scope>NUCLEOTIDE SEQUENCE [LARGE SCALE GENOMIC DNA]</scope>
    <source>
        <strain evidence="2 3">NIES-2285</strain>
    </source>
</reference>
<dbReference type="PANTHER" id="PTHR47380:SF4">
    <property type="entry name" value="OS02G0533000 PROTEIN"/>
    <property type="match status" value="1"/>
</dbReference>
<keyword evidence="1" id="KW-0812">Transmembrane</keyword>
<accession>A0A1Y1I1M6</accession>
<keyword evidence="1" id="KW-0472">Membrane</keyword>
<dbReference type="OMA" id="PLIRYFW"/>
<feature type="transmembrane region" description="Helical" evidence="1">
    <location>
        <begin position="264"/>
        <end position="290"/>
    </location>
</feature>
<organism evidence="2 3">
    <name type="scientific">Klebsormidium nitens</name>
    <name type="common">Green alga</name>
    <name type="synonym">Ulothrix nitens</name>
    <dbReference type="NCBI Taxonomy" id="105231"/>
    <lineage>
        <taxon>Eukaryota</taxon>
        <taxon>Viridiplantae</taxon>
        <taxon>Streptophyta</taxon>
        <taxon>Klebsormidiophyceae</taxon>
        <taxon>Klebsormidiales</taxon>
        <taxon>Klebsormidiaceae</taxon>
        <taxon>Klebsormidium</taxon>
    </lineage>
</organism>
<keyword evidence="1" id="KW-1133">Transmembrane helix</keyword>
<dbReference type="Proteomes" id="UP000054558">
    <property type="component" value="Unassembled WGS sequence"/>
</dbReference>